<dbReference type="AlphaFoldDB" id="A0A6V7QHI1"/>
<dbReference type="EMBL" id="LR862136">
    <property type="protein sequence ID" value="CAD1842609.1"/>
    <property type="molecule type" value="Genomic_DNA"/>
</dbReference>
<evidence type="ECO:0000256" key="1">
    <source>
        <dbReference type="SAM" id="MobiDB-lite"/>
    </source>
</evidence>
<accession>A0A6V7QHI1</accession>
<proteinExistence type="predicted"/>
<sequence length="177" mass="19477">MSRPGTDTNLGRPEHVKQTPNGQSFPCPPKAHHLPSSRALSFLPLRPSSGLLQPVMQNSGAHRPRESDRPRARNSLQDAPIPDPPAIVPPPSVIIPPVVSGPSDSDSAATRTEHEQSLAVLTAFLRFNPPMFDGKKADPWVLETWLASMEALFEDIDTLKKDKIHLAAHYFEKDTQN</sequence>
<feature type="compositionally biased region" description="Pro residues" evidence="1">
    <location>
        <begin position="81"/>
        <end position="91"/>
    </location>
</feature>
<protein>
    <submittedName>
        <fullName evidence="2">Uncharacterized protein</fullName>
    </submittedName>
</protein>
<feature type="region of interest" description="Disordered" evidence="1">
    <location>
        <begin position="1"/>
        <end position="91"/>
    </location>
</feature>
<gene>
    <name evidence="2" type="ORF">CB5_LOCUS25820</name>
</gene>
<organism evidence="2">
    <name type="scientific">Ananas comosus var. bracteatus</name>
    <name type="common">red pineapple</name>
    <dbReference type="NCBI Taxonomy" id="296719"/>
    <lineage>
        <taxon>Eukaryota</taxon>
        <taxon>Viridiplantae</taxon>
        <taxon>Streptophyta</taxon>
        <taxon>Embryophyta</taxon>
        <taxon>Tracheophyta</taxon>
        <taxon>Spermatophyta</taxon>
        <taxon>Magnoliopsida</taxon>
        <taxon>Liliopsida</taxon>
        <taxon>Poales</taxon>
        <taxon>Bromeliaceae</taxon>
        <taxon>Bromelioideae</taxon>
        <taxon>Ananas</taxon>
    </lineage>
</organism>
<evidence type="ECO:0000313" key="2">
    <source>
        <dbReference type="EMBL" id="CAD1842609.1"/>
    </source>
</evidence>
<reference evidence="2" key="1">
    <citation type="submission" date="2020-07" db="EMBL/GenBank/DDBJ databases">
        <authorList>
            <person name="Lin J."/>
        </authorList>
    </citation>
    <scope>NUCLEOTIDE SEQUENCE</scope>
</reference>
<name>A0A6V7QHI1_ANACO</name>